<feature type="domain" description="DUF397" evidence="1">
    <location>
        <begin position="33"/>
        <end position="86"/>
    </location>
</feature>
<dbReference type="InterPro" id="IPR007278">
    <property type="entry name" value="DUF397"/>
</dbReference>
<dbReference type="AlphaFoldDB" id="A0A0B5ESI5"/>
<organism evidence="2 3">
    <name type="scientific">Streptomyces albus (strain ATCC 21838 / DSM 41398 / FERM P-419 / JCM 4703 / NBRC 107858)</name>
    <dbReference type="NCBI Taxonomy" id="1081613"/>
    <lineage>
        <taxon>Bacteria</taxon>
        <taxon>Bacillati</taxon>
        <taxon>Actinomycetota</taxon>
        <taxon>Actinomycetes</taxon>
        <taxon>Kitasatosporales</taxon>
        <taxon>Streptomycetaceae</taxon>
        <taxon>Streptomyces</taxon>
    </lineage>
</organism>
<sequence>MTRELSAAEQATLTWFKSTYSDQSNGPECVEVAWIKSTYSASDSNECVEVASSPACASVHIRDSKNIQRGMLNLKPDAWSAFVAHVAGG</sequence>
<dbReference type="Pfam" id="PF04149">
    <property type="entry name" value="DUF397"/>
    <property type="match status" value="2"/>
</dbReference>
<keyword evidence="3" id="KW-1185">Reference proteome</keyword>
<dbReference type="Proteomes" id="UP000031523">
    <property type="component" value="Chromosome"/>
</dbReference>
<name>A0A0B5ESI5_STRA4</name>
<evidence type="ECO:0000259" key="1">
    <source>
        <dbReference type="Pfam" id="PF04149"/>
    </source>
</evidence>
<feature type="domain" description="DUF397" evidence="1">
    <location>
        <begin position="13"/>
        <end position="32"/>
    </location>
</feature>
<gene>
    <name evidence="2" type="ORF">SLNWT_1854</name>
</gene>
<dbReference type="EMBL" id="CP010519">
    <property type="protein sequence ID" value="AJE82230.1"/>
    <property type="molecule type" value="Genomic_DNA"/>
</dbReference>
<protein>
    <recommendedName>
        <fullName evidence="1">DUF397 domain-containing protein</fullName>
    </recommendedName>
</protein>
<evidence type="ECO:0000313" key="3">
    <source>
        <dbReference type="Proteomes" id="UP000031523"/>
    </source>
</evidence>
<evidence type="ECO:0000313" key="2">
    <source>
        <dbReference type="EMBL" id="AJE82230.1"/>
    </source>
</evidence>
<reference evidence="2 3" key="1">
    <citation type="submission" date="2015-01" db="EMBL/GenBank/DDBJ databases">
        <title>Enhanced salinomycin production by adjusting the supply of polyketide extender units in Streptomyce albus DSM 41398.</title>
        <authorList>
            <person name="Lu C."/>
        </authorList>
    </citation>
    <scope>NUCLEOTIDE SEQUENCE [LARGE SCALE GENOMIC DNA]</scope>
    <source>
        <strain evidence="3">ATCC 21838 / DSM 41398 / FERM P-419 / JCM 4703 / NBRC 107858</strain>
    </source>
</reference>
<accession>A0A0B5ESI5</accession>
<dbReference type="KEGG" id="sals:SLNWT_1854"/>
<proteinExistence type="predicted"/>